<evidence type="ECO:0000259" key="3">
    <source>
        <dbReference type="PROSITE" id="PS51352"/>
    </source>
</evidence>
<accession>A0ABW1BL30</accession>
<dbReference type="PANTHER" id="PTHR42852">
    <property type="entry name" value="THIOL:DISULFIDE INTERCHANGE PROTEIN DSBE"/>
    <property type="match status" value="1"/>
</dbReference>
<comment type="caution">
    <text evidence="4">The sequence shown here is derived from an EMBL/GenBank/DDBJ whole genome shotgun (WGS) entry which is preliminary data.</text>
</comment>
<dbReference type="InterPro" id="IPR000866">
    <property type="entry name" value="AhpC/TSA"/>
</dbReference>
<dbReference type="InterPro" id="IPR050553">
    <property type="entry name" value="Thioredoxin_ResA/DsbE_sf"/>
</dbReference>
<feature type="domain" description="Thioredoxin" evidence="3">
    <location>
        <begin position="60"/>
        <end position="196"/>
    </location>
</feature>
<keyword evidence="5" id="KW-1185">Reference proteome</keyword>
<name>A0ABW1BL30_9ACTN</name>
<gene>
    <name evidence="4" type="ORF">ACFPUY_02445</name>
</gene>
<dbReference type="InterPro" id="IPR013766">
    <property type="entry name" value="Thioredoxin_domain"/>
</dbReference>
<feature type="signal peptide" evidence="2">
    <location>
        <begin position="1"/>
        <end position="18"/>
    </location>
</feature>
<dbReference type="EMBL" id="JBHSNW010000001">
    <property type="protein sequence ID" value="MFC5813924.1"/>
    <property type="molecule type" value="Genomic_DNA"/>
</dbReference>
<dbReference type="PROSITE" id="PS51257">
    <property type="entry name" value="PROKAR_LIPOPROTEIN"/>
    <property type="match status" value="1"/>
</dbReference>
<evidence type="ECO:0000256" key="1">
    <source>
        <dbReference type="SAM" id="MobiDB-lite"/>
    </source>
</evidence>
<evidence type="ECO:0000256" key="2">
    <source>
        <dbReference type="SAM" id="SignalP"/>
    </source>
</evidence>
<proteinExistence type="predicted"/>
<evidence type="ECO:0000313" key="4">
    <source>
        <dbReference type="EMBL" id="MFC5813924.1"/>
    </source>
</evidence>
<dbReference type="RefSeq" id="WP_219542798.1">
    <property type="nucleotide sequence ID" value="NZ_JAHKRN010000001.1"/>
</dbReference>
<reference evidence="5" key="1">
    <citation type="journal article" date="2019" name="Int. J. Syst. Evol. Microbiol.">
        <title>The Global Catalogue of Microorganisms (GCM) 10K type strain sequencing project: providing services to taxonomists for standard genome sequencing and annotation.</title>
        <authorList>
            <consortium name="The Broad Institute Genomics Platform"/>
            <consortium name="The Broad Institute Genome Sequencing Center for Infectious Disease"/>
            <person name="Wu L."/>
            <person name="Ma J."/>
        </authorList>
    </citation>
    <scope>NUCLEOTIDE SEQUENCE [LARGE SCALE GENOMIC DNA]</scope>
    <source>
        <strain evidence="5">CGMCC 4.7106</strain>
    </source>
</reference>
<feature type="chain" id="PRO_5045653594" evidence="2">
    <location>
        <begin position="19"/>
        <end position="197"/>
    </location>
</feature>
<sequence>MNRAGMAAVITAATLTLAACGAAAPSDPMGTTSAAPSDEMKSTDQMESADPMKSADPMESGSTPAALRFSAKTLDGKEFEGGSLAGKPVVFWFWAPWCTKCRSDAPAVRAAATAHPDVAFVGVAGLDTEAAMREFVESTGTGGLVHLSDEKGAVWTKLGVAQQSVFVFMEPGGGTTKVNGPLGRDGLDAEVAKIKAA</sequence>
<protein>
    <submittedName>
        <fullName evidence="4">Redoxin domain-containing protein</fullName>
    </submittedName>
</protein>
<dbReference type="Proteomes" id="UP001596096">
    <property type="component" value="Unassembled WGS sequence"/>
</dbReference>
<dbReference type="PROSITE" id="PS51352">
    <property type="entry name" value="THIOREDOXIN_2"/>
    <property type="match status" value="1"/>
</dbReference>
<keyword evidence="2" id="KW-0732">Signal</keyword>
<evidence type="ECO:0000313" key="5">
    <source>
        <dbReference type="Proteomes" id="UP001596096"/>
    </source>
</evidence>
<feature type="region of interest" description="Disordered" evidence="1">
    <location>
        <begin position="26"/>
        <end position="64"/>
    </location>
</feature>
<dbReference type="PANTHER" id="PTHR42852:SF17">
    <property type="entry name" value="THIOREDOXIN-LIKE PROTEIN HI_1115"/>
    <property type="match status" value="1"/>
</dbReference>
<dbReference type="Pfam" id="PF00578">
    <property type="entry name" value="AhpC-TSA"/>
    <property type="match status" value="1"/>
</dbReference>
<organism evidence="4 5">
    <name type="scientific">Nonomuraea harbinensis</name>
    <dbReference type="NCBI Taxonomy" id="1286938"/>
    <lineage>
        <taxon>Bacteria</taxon>
        <taxon>Bacillati</taxon>
        <taxon>Actinomycetota</taxon>
        <taxon>Actinomycetes</taxon>
        <taxon>Streptosporangiales</taxon>
        <taxon>Streptosporangiaceae</taxon>
        <taxon>Nonomuraea</taxon>
    </lineage>
</organism>